<name>A0A0S7YE06_UNCT6</name>
<evidence type="ECO:0000313" key="6">
    <source>
        <dbReference type="EMBL" id="KPJ72886.1"/>
    </source>
</evidence>
<evidence type="ECO:0000256" key="3">
    <source>
        <dbReference type="ARBA" id="ARBA00023004"/>
    </source>
</evidence>
<keyword evidence="1" id="KW-0479">Metal-binding</keyword>
<keyword evidence="3" id="KW-0408">Iron</keyword>
<dbReference type="Proteomes" id="UP000051012">
    <property type="component" value="Unassembled WGS sequence"/>
</dbReference>
<proteinExistence type="predicted"/>
<keyword evidence="2" id="KW-0560">Oxidoreductase</keyword>
<dbReference type="GO" id="GO:0051536">
    <property type="term" value="F:iron-sulfur cluster binding"/>
    <property type="evidence" value="ECO:0007669"/>
    <property type="project" value="UniProtKB-KW"/>
</dbReference>
<evidence type="ECO:0000256" key="1">
    <source>
        <dbReference type="ARBA" id="ARBA00022723"/>
    </source>
</evidence>
<gene>
    <name evidence="6" type="ORF">AMJ52_04770</name>
</gene>
<feature type="domain" description="F420-non-reducing hydrogenase iron-sulfur subunit D" evidence="5">
    <location>
        <begin position="10"/>
        <end position="132"/>
    </location>
</feature>
<keyword evidence="4" id="KW-0411">Iron-sulfur</keyword>
<evidence type="ECO:0000313" key="7">
    <source>
        <dbReference type="Proteomes" id="UP000051012"/>
    </source>
</evidence>
<organism evidence="6 7">
    <name type="scientific">candidate division TA06 bacterium DG_78</name>
    <dbReference type="NCBI Taxonomy" id="1703772"/>
    <lineage>
        <taxon>Bacteria</taxon>
        <taxon>Bacteria division TA06</taxon>
    </lineage>
</organism>
<evidence type="ECO:0000256" key="2">
    <source>
        <dbReference type="ARBA" id="ARBA00023002"/>
    </source>
</evidence>
<dbReference type="EMBL" id="LJNI01000050">
    <property type="protein sequence ID" value="KPJ72886.1"/>
    <property type="molecule type" value="Genomic_DNA"/>
</dbReference>
<evidence type="ECO:0000256" key="4">
    <source>
        <dbReference type="ARBA" id="ARBA00023014"/>
    </source>
</evidence>
<dbReference type="InterPro" id="IPR003813">
    <property type="entry name" value="MvhD/FlpD"/>
</dbReference>
<evidence type="ECO:0000259" key="5">
    <source>
        <dbReference type="Pfam" id="PF02662"/>
    </source>
</evidence>
<dbReference type="GO" id="GO:0016491">
    <property type="term" value="F:oxidoreductase activity"/>
    <property type="evidence" value="ECO:0007669"/>
    <property type="project" value="UniProtKB-KW"/>
</dbReference>
<reference evidence="6 7" key="1">
    <citation type="journal article" date="2015" name="Microbiome">
        <title>Genomic resolution of linkages in carbon, nitrogen, and sulfur cycling among widespread estuary sediment bacteria.</title>
        <authorList>
            <person name="Baker B.J."/>
            <person name="Lazar C.S."/>
            <person name="Teske A.P."/>
            <person name="Dick G.J."/>
        </authorList>
    </citation>
    <scope>NUCLEOTIDE SEQUENCE [LARGE SCALE GENOMIC DNA]</scope>
    <source>
        <strain evidence="6">DG_78</strain>
    </source>
</reference>
<dbReference type="Pfam" id="PF02662">
    <property type="entry name" value="FlpD"/>
    <property type="match status" value="1"/>
</dbReference>
<dbReference type="AlphaFoldDB" id="A0A0S7YE06"/>
<dbReference type="GO" id="GO:0046872">
    <property type="term" value="F:metal ion binding"/>
    <property type="evidence" value="ECO:0007669"/>
    <property type="project" value="UniProtKB-KW"/>
</dbReference>
<protein>
    <submittedName>
        <fullName evidence="6">Methyl-viologen-reducing hydrogenase subunit delta</fullName>
    </submittedName>
</protein>
<accession>A0A0S7YE06</accession>
<sequence length="139" mass="15649">MTKGNFEPKIIGFFCKWCTSAAADLAGTSRKKYPANVIPIRFFCSSRIDPQHILHAFTNGADGVLIGGCHFGDCHYQNGNYKTARRVVFLHSLLSDMGIDKRRLRLEWISAAEGEKFTKVVRDFTEEIKKLGPLRGNKV</sequence>
<comment type="caution">
    <text evidence="6">The sequence shown here is derived from an EMBL/GenBank/DDBJ whole genome shotgun (WGS) entry which is preliminary data.</text>
</comment>